<dbReference type="RefSeq" id="WP_162384289.1">
    <property type="nucleotide sequence ID" value="NZ_CP045997.1"/>
</dbReference>
<reference evidence="1 2" key="1">
    <citation type="submission" date="2019-11" db="EMBL/GenBank/DDBJ databases">
        <title>Spirosoma endbachense sp. nov., isolated from a natural salt meadow.</title>
        <authorList>
            <person name="Rojas J."/>
            <person name="Ambika Manirajan B."/>
            <person name="Ratering S."/>
            <person name="Suarez C."/>
            <person name="Geissler-Plaum R."/>
            <person name="Schnell S."/>
        </authorList>
    </citation>
    <scope>NUCLEOTIDE SEQUENCE [LARGE SCALE GENOMIC DNA]</scope>
    <source>
        <strain evidence="1 2">I-24</strain>
    </source>
</reference>
<dbReference type="Proteomes" id="UP000464577">
    <property type="component" value="Chromosome"/>
</dbReference>
<gene>
    <name evidence="1" type="ORF">GJR95_01985</name>
</gene>
<protein>
    <recommendedName>
        <fullName evidence="3">Outer membrane beta-barrel protein</fullName>
    </recommendedName>
</protein>
<dbReference type="KEGG" id="senf:GJR95_01985"/>
<dbReference type="EMBL" id="CP045997">
    <property type="protein sequence ID" value="QHV93868.1"/>
    <property type="molecule type" value="Genomic_DNA"/>
</dbReference>
<sequence>MASPQSIVSRKASTQLMALSFDYQWRLLPVSRLDNRVQYFAGPGVRLFNNTTNYSPDMEGSTIVYTAVASLGVSAKATYPLSARQRIQGQAFAAIVSAVYRPDYPYFGRDQIAASWLGKSPFLDARVTYSYQFHKRYQAVDYYELTYFQYDQPRPVTGLRQRVGIGIQRTF</sequence>
<proteinExistence type="predicted"/>
<evidence type="ECO:0008006" key="3">
    <source>
        <dbReference type="Google" id="ProtNLM"/>
    </source>
</evidence>
<name>A0A6P1VN64_9BACT</name>
<accession>A0A6P1VN64</accession>
<keyword evidence="2" id="KW-1185">Reference proteome</keyword>
<organism evidence="1 2">
    <name type="scientific">Spirosoma endbachense</name>
    <dbReference type="NCBI Taxonomy" id="2666025"/>
    <lineage>
        <taxon>Bacteria</taxon>
        <taxon>Pseudomonadati</taxon>
        <taxon>Bacteroidota</taxon>
        <taxon>Cytophagia</taxon>
        <taxon>Cytophagales</taxon>
        <taxon>Cytophagaceae</taxon>
        <taxon>Spirosoma</taxon>
    </lineage>
</organism>
<evidence type="ECO:0000313" key="1">
    <source>
        <dbReference type="EMBL" id="QHV93868.1"/>
    </source>
</evidence>
<dbReference type="AlphaFoldDB" id="A0A6P1VN64"/>
<evidence type="ECO:0000313" key="2">
    <source>
        <dbReference type="Proteomes" id="UP000464577"/>
    </source>
</evidence>